<dbReference type="Proteomes" id="UP000192726">
    <property type="component" value="Chromosome"/>
</dbReference>
<dbReference type="GO" id="GO:0006355">
    <property type="term" value="P:regulation of DNA-templated transcription"/>
    <property type="evidence" value="ECO:0007669"/>
    <property type="project" value="InterPro"/>
</dbReference>
<dbReference type="InterPro" id="IPR000792">
    <property type="entry name" value="Tscrpt_reg_LuxR_C"/>
</dbReference>
<dbReference type="OrthoDB" id="9808843at2"/>
<dbReference type="InterPro" id="IPR039420">
    <property type="entry name" value="WalR-like"/>
</dbReference>
<gene>
    <name evidence="8" type="ORF">B1H19_03075</name>
</gene>
<accession>A0A1V0TK16</accession>
<dbReference type="SUPFAM" id="SSF52172">
    <property type="entry name" value="CheY-like"/>
    <property type="match status" value="1"/>
</dbReference>
<dbReference type="RefSeq" id="WP_083102711.1">
    <property type="nucleotide sequence ID" value="NZ_CP020569.1"/>
</dbReference>
<evidence type="ECO:0000259" key="6">
    <source>
        <dbReference type="PROSITE" id="PS50043"/>
    </source>
</evidence>
<keyword evidence="3 8" id="KW-0238">DNA-binding</keyword>
<sequence length="218" mass="23456">MSVRVLLADDEDLVRSGLILILQADPEISVVAEASDGAQAVHLARTHRPDVVLMDIRMPVMDGLAATKEITGLPHAPKVVVLTTFDLDEYVHATLQAGAMGFLLKNTPPRELIRAVKTINSGDAMLAPSVTRRLLSAFATRDTDRTAEARNRLSDLTAREREVLKLVGEGKSNAEIGTCLHMSEATVKTHVSRVLAKLQCANRVQAAIVAHDAGLLAT</sequence>
<dbReference type="InterPro" id="IPR058245">
    <property type="entry name" value="NreC/VraR/RcsB-like_REC"/>
</dbReference>
<keyword evidence="1 5" id="KW-0597">Phosphoprotein</keyword>
<evidence type="ECO:0000313" key="8">
    <source>
        <dbReference type="EMBL" id="ARF53281.1"/>
    </source>
</evidence>
<dbReference type="STRING" id="553510.B1H19_03075"/>
<feature type="domain" description="HTH luxR-type" evidence="6">
    <location>
        <begin position="149"/>
        <end position="214"/>
    </location>
</feature>
<dbReference type="CDD" id="cd06170">
    <property type="entry name" value="LuxR_C_like"/>
    <property type="match status" value="1"/>
</dbReference>
<dbReference type="GO" id="GO:0003677">
    <property type="term" value="F:DNA binding"/>
    <property type="evidence" value="ECO:0007669"/>
    <property type="project" value="UniProtKB-KW"/>
</dbReference>
<dbReference type="InterPro" id="IPR016032">
    <property type="entry name" value="Sig_transdc_resp-reg_C-effctor"/>
</dbReference>
<proteinExistence type="predicted"/>
<dbReference type="PANTHER" id="PTHR43214:SF24">
    <property type="entry name" value="TRANSCRIPTIONAL REGULATORY PROTEIN NARL-RELATED"/>
    <property type="match status" value="1"/>
</dbReference>
<dbReference type="PRINTS" id="PR00038">
    <property type="entry name" value="HTHLUXR"/>
</dbReference>
<evidence type="ECO:0000256" key="5">
    <source>
        <dbReference type="PROSITE-ProRule" id="PRU00169"/>
    </source>
</evidence>
<dbReference type="PROSITE" id="PS50110">
    <property type="entry name" value="RESPONSE_REGULATORY"/>
    <property type="match status" value="1"/>
</dbReference>
<keyword evidence="4" id="KW-0804">Transcription</keyword>
<dbReference type="EMBL" id="CP020569">
    <property type="protein sequence ID" value="ARF53281.1"/>
    <property type="molecule type" value="Genomic_DNA"/>
</dbReference>
<dbReference type="SMART" id="SM00448">
    <property type="entry name" value="REC"/>
    <property type="match status" value="1"/>
</dbReference>
<dbReference type="PROSITE" id="PS50043">
    <property type="entry name" value="HTH_LUXR_2"/>
    <property type="match status" value="1"/>
</dbReference>
<evidence type="ECO:0000256" key="3">
    <source>
        <dbReference type="ARBA" id="ARBA00023125"/>
    </source>
</evidence>
<dbReference type="InterPro" id="IPR011006">
    <property type="entry name" value="CheY-like_superfamily"/>
</dbReference>
<reference evidence="8 9" key="1">
    <citation type="submission" date="2017-04" db="EMBL/GenBank/DDBJ databases">
        <title>Complete Genome Sequence of Streptomyces gilvosporeus F607, a Capable Producer of Natamycin.</title>
        <authorList>
            <person name="Zong G."/>
            <person name="Zhong C."/>
            <person name="Fu J."/>
            <person name="Qin R."/>
            <person name="Cao G."/>
        </authorList>
    </citation>
    <scope>NUCLEOTIDE SEQUENCE [LARGE SCALE GENOMIC DNA]</scope>
    <source>
        <strain evidence="8 9">F607</strain>
    </source>
</reference>
<keyword evidence="2" id="KW-0805">Transcription regulation</keyword>
<feature type="modified residue" description="4-aspartylphosphate" evidence="5">
    <location>
        <position position="55"/>
    </location>
</feature>
<dbReference type="SUPFAM" id="SSF46894">
    <property type="entry name" value="C-terminal effector domain of the bipartite response regulators"/>
    <property type="match status" value="1"/>
</dbReference>
<dbReference type="Pfam" id="PF00072">
    <property type="entry name" value="Response_reg"/>
    <property type="match status" value="1"/>
</dbReference>
<protein>
    <submittedName>
        <fullName evidence="8">DNA-binding response regulator</fullName>
    </submittedName>
</protein>
<dbReference type="GO" id="GO:0000160">
    <property type="term" value="P:phosphorelay signal transduction system"/>
    <property type="evidence" value="ECO:0007669"/>
    <property type="project" value="InterPro"/>
</dbReference>
<dbReference type="Gene3D" id="3.40.50.2300">
    <property type="match status" value="1"/>
</dbReference>
<name>A0A1V0TK16_9ACTN</name>
<dbReference type="KEGG" id="sgv:B1H19_03075"/>
<dbReference type="AlphaFoldDB" id="A0A1V0TK16"/>
<dbReference type="PANTHER" id="PTHR43214">
    <property type="entry name" value="TWO-COMPONENT RESPONSE REGULATOR"/>
    <property type="match status" value="1"/>
</dbReference>
<evidence type="ECO:0000256" key="2">
    <source>
        <dbReference type="ARBA" id="ARBA00023015"/>
    </source>
</evidence>
<dbReference type="InterPro" id="IPR001789">
    <property type="entry name" value="Sig_transdc_resp-reg_receiver"/>
</dbReference>
<dbReference type="CDD" id="cd17535">
    <property type="entry name" value="REC_NarL-like"/>
    <property type="match status" value="1"/>
</dbReference>
<dbReference type="SMART" id="SM00421">
    <property type="entry name" value="HTH_LUXR"/>
    <property type="match status" value="1"/>
</dbReference>
<dbReference type="PROSITE" id="PS00622">
    <property type="entry name" value="HTH_LUXR_1"/>
    <property type="match status" value="1"/>
</dbReference>
<evidence type="ECO:0000313" key="9">
    <source>
        <dbReference type="Proteomes" id="UP000192726"/>
    </source>
</evidence>
<feature type="domain" description="Response regulatory" evidence="7">
    <location>
        <begin position="4"/>
        <end position="120"/>
    </location>
</feature>
<keyword evidence="9" id="KW-1185">Reference proteome</keyword>
<evidence type="ECO:0000259" key="7">
    <source>
        <dbReference type="PROSITE" id="PS50110"/>
    </source>
</evidence>
<evidence type="ECO:0000256" key="4">
    <source>
        <dbReference type="ARBA" id="ARBA00023163"/>
    </source>
</evidence>
<dbReference type="Pfam" id="PF00196">
    <property type="entry name" value="GerE"/>
    <property type="match status" value="1"/>
</dbReference>
<evidence type="ECO:0000256" key="1">
    <source>
        <dbReference type="ARBA" id="ARBA00022553"/>
    </source>
</evidence>
<organism evidence="8 9">
    <name type="scientific">Streptomyces gilvosporeus</name>
    <dbReference type="NCBI Taxonomy" id="553510"/>
    <lineage>
        <taxon>Bacteria</taxon>
        <taxon>Bacillati</taxon>
        <taxon>Actinomycetota</taxon>
        <taxon>Actinomycetes</taxon>
        <taxon>Kitasatosporales</taxon>
        <taxon>Streptomycetaceae</taxon>
        <taxon>Streptomyces</taxon>
    </lineage>
</organism>